<reference evidence="3" key="1">
    <citation type="submission" date="2023-02" db="EMBL/GenBank/DDBJ databases">
        <title>Genome of toxic invasive species Heracleum sosnowskyi carries increased number of genes despite the absence of recent whole-genome duplications.</title>
        <authorList>
            <person name="Schelkunov M."/>
            <person name="Shtratnikova V."/>
            <person name="Makarenko M."/>
            <person name="Klepikova A."/>
            <person name="Omelchenko D."/>
            <person name="Novikova G."/>
            <person name="Obukhova E."/>
            <person name="Bogdanov V."/>
            <person name="Penin A."/>
            <person name="Logacheva M."/>
        </authorList>
    </citation>
    <scope>NUCLEOTIDE SEQUENCE</scope>
    <source>
        <strain evidence="3">Hsosn_3</strain>
        <tissue evidence="3">Leaf</tissue>
    </source>
</reference>
<dbReference type="SMART" id="SM00256">
    <property type="entry name" value="FBOX"/>
    <property type="match status" value="1"/>
</dbReference>
<dbReference type="Pfam" id="PF00646">
    <property type="entry name" value="F-box"/>
    <property type="match status" value="1"/>
</dbReference>
<dbReference type="InterPro" id="IPR050796">
    <property type="entry name" value="SCF_F-box_component"/>
</dbReference>
<dbReference type="InterPro" id="IPR013187">
    <property type="entry name" value="F-box-assoc_dom_typ3"/>
</dbReference>
<reference evidence="3" key="2">
    <citation type="submission" date="2023-05" db="EMBL/GenBank/DDBJ databases">
        <authorList>
            <person name="Schelkunov M.I."/>
        </authorList>
    </citation>
    <scope>NUCLEOTIDE SEQUENCE</scope>
    <source>
        <strain evidence="3">Hsosn_3</strain>
        <tissue evidence="3">Leaf</tissue>
    </source>
</reference>
<evidence type="ECO:0000259" key="2">
    <source>
        <dbReference type="SMART" id="SM00256"/>
    </source>
</evidence>
<dbReference type="InterPro" id="IPR017451">
    <property type="entry name" value="F-box-assoc_interact_dom"/>
</dbReference>
<dbReference type="NCBIfam" id="TIGR01640">
    <property type="entry name" value="F_box_assoc_1"/>
    <property type="match status" value="1"/>
</dbReference>
<organism evidence="3 4">
    <name type="scientific">Heracleum sosnowskyi</name>
    <dbReference type="NCBI Taxonomy" id="360622"/>
    <lineage>
        <taxon>Eukaryota</taxon>
        <taxon>Viridiplantae</taxon>
        <taxon>Streptophyta</taxon>
        <taxon>Embryophyta</taxon>
        <taxon>Tracheophyta</taxon>
        <taxon>Spermatophyta</taxon>
        <taxon>Magnoliopsida</taxon>
        <taxon>eudicotyledons</taxon>
        <taxon>Gunneridae</taxon>
        <taxon>Pentapetalae</taxon>
        <taxon>asterids</taxon>
        <taxon>campanulids</taxon>
        <taxon>Apiales</taxon>
        <taxon>Apiaceae</taxon>
        <taxon>Apioideae</taxon>
        <taxon>apioid superclade</taxon>
        <taxon>Tordylieae</taxon>
        <taxon>Tordyliinae</taxon>
        <taxon>Heracleum</taxon>
    </lineage>
</organism>
<proteinExistence type="predicted"/>
<dbReference type="InterPro" id="IPR036047">
    <property type="entry name" value="F-box-like_dom_sf"/>
</dbReference>
<accession>A0AAD8I346</accession>
<dbReference type="EMBL" id="JAUIZM010000006">
    <property type="protein sequence ID" value="KAK1377711.1"/>
    <property type="molecule type" value="Genomic_DNA"/>
</dbReference>
<dbReference type="AlphaFoldDB" id="A0AAD8I346"/>
<dbReference type="Pfam" id="PF08268">
    <property type="entry name" value="FBA_3"/>
    <property type="match status" value="1"/>
</dbReference>
<evidence type="ECO:0000256" key="1">
    <source>
        <dbReference type="SAM" id="MobiDB-lite"/>
    </source>
</evidence>
<name>A0AAD8I346_9APIA</name>
<evidence type="ECO:0000313" key="4">
    <source>
        <dbReference type="Proteomes" id="UP001237642"/>
    </source>
</evidence>
<feature type="region of interest" description="Disordered" evidence="1">
    <location>
        <begin position="402"/>
        <end position="434"/>
    </location>
</feature>
<feature type="domain" description="F-box" evidence="2">
    <location>
        <begin position="13"/>
        <end position="53"/>
    </location>
</feature>
<evidence type="ECO:0000313" key="3">
    <source>
        <dbReference type="EMBL" id="KAK1377711.1"/>
    </source>
</evidence>
<keyword evidence="4" id="KW-1185">Reference proteome</keyword>
<dbReference type="Gene3D" id="1.20.1280.50">
    <property type="match status" value="1"/>
</dbReference>
<sequence>MSSSQCSPLNNKLTDDLLTKILVRLPVKSLLCCKAVSKPWCSLISSPRFIISHLGYAITRPGADETLIVQDFDGVFEPNNTISLLNLRAAQPQSTLNSPFSEQGQFRTKLVGCCRGLVCVSVAKYDCNLFSSKTYDERRPVTYLWNPATKQFKRLPPHIVHYDTLNEVVQGFGYDPVDDDFKIVRVVSYPVKVEVEEDVDEVQEADAEVRVDVEVYSAKLNVWRKLEQDCMPQEIIEFQTSNYDICVNGILCCNAKGFSGILAFDLNQEVFNCDVEFPVSDQLYSVISINDSTIGLITVEEFGGEFNLWKLDDVECLRGGSGLEPSWSLKLGIKVGFGCMPLSYYNSGDLVLLIDGPVWVWYNPDKKEAIKLPIKRYWRQIFRYTPSLVSIPGFKQVKWNALESESESEDESESGDEVQDEDDIESGDEDQDDQ</sequence>
<feature type="compositionally biased region" description="Acidic residues" evidence="1">
    <location>
        <begin position="404"/>
        <end position="434"/>
    </location>
</feature>
<protein>
    <recommendedName>
        <fullName evidence="2">F-box domain-containing protein</fullName>
    </recommendedName>
</protein>
<dbReference type="Proteomes" id="UP001237642">
    <property type="component" value="Unassembled WGS sequence"/>
</dbReference>
<dbReference type="PANTHER" id="PTHR31672:SF13">
    <property type="entry name" value="F-BOX PROTEIN CPR30-LIKE"/>
    <property type="match status" value="1"/>
</dbReference>
<dbReference type="CDD" id="cd22157">
    <property type="entry name" value="F-box_AtFBW1-like"/>
    <property type="match status" value="1"/>
</dbReference>
<dbReference type="PANTHER" id="PTHR31672">
    <property type="entry name" value="BNACNNG10540D PROTEIN"/>
    <property type="match status" value="1"/>
</dbReference>
<dbReference type="InterPro" id="IPR001810">
    <property type="entry name" value="F-box_dom"/>
</dbReference>
<dbReference type="SUPFAM" id="SSF81383">
    <property type="entry name" value="F-box domain"/>
    <property type="match status" value="1"/>
</dbReference>
<gene>
    <name evidence="3" type="ORF">POM88_024455</name>
</gene>
<comment type="caution">
    <text evidence="3">The sequence shown here is derived from an EMBL/GenBank/DDBJ whole genome shotgun (WGS) entry which is preliminary data.</text>
</comment>